<dbReference type="InterPro" id="IPR050869">
    <property type="entry name" value="H3K4_H4K5_MeTrfase"/>
</dbReference>
<organism evidence="2 3">
    <name type="scientific">Jimgerdemannia flammicorona</name>
    <dbReference type="NCBI Taxonomy" id="994334"/>
    <lineage>
        <taxon>Eukaryota</taxon>
        <taxon>Fungi</taxon>
        <taxon>Fungi incertae sedis</taxon>
        <taxon>Mucoromycota</taxon>
        <taxon>Mucoromycotina</taxon>
        <taxon>Endogonomycetes</taxon>
        <taxon>Endogonales</taxon>
        <taxon>Endogonaceae</taxon>
        <taxon>Jimgerdemannia</taxon>
    </lineage>
</organism>
<evidence type="ECO:0000313" key="2">
    <source>
        <dbReference type="EMBL" id="RUS29986.1"/>
    </source>
</evidence>
<evidence type="ECO:0000256" key="1">
    <source>
        <dbReference type="SAM" id="MobiDB-lite"/>
    </source>
</evidence>
<protein>
    <recommendedName>
        <fullName evidence="4">SET domain-containing protein</fullName>
    </recommendedName>
</protein>
<name>A0A433QJQ1_9FUNG</name>
<dbReference type="PANTHER" id="PTHR12197:SF294">
    <property type="entry name" value="POTENTIAL PROTEIN LYSINE METHYLTRANSFERASE SET6"/>
    <property type="match status" value="1"/>
</dbReference>
<dbReference type="Proteomes" id="UP000274822">
    <property type="component" value="Unassembled WGS sequence"/>
</dbReference>
<comment type="caution">
    <text evidence="2">The sequence shown here is derived from an EMBL/GenBank/DDBJ whole genome shotgun (WGS) entry which is preliminary data.</text>
</comment>
<feature type="compositionally biased region" description="Acidic residues" evidence="1">
    <location>
        <begin position="492"/>
        <end position="503"/>
    </location>
</feature>
<evidence type="ECO:0000313" key="3">
    <source>
        <dbReference type="Proteomes" id="UP000274822"/>
    </source>
</evidence>
<proteinExistence type="predicted"/>
<dbReference type="SUPFAM" id="SSF82199">
    <property type="entry name" value="SET domain"/>
    <property type="match status" value="1"/>
</dbReference>
<sequence>MAPSEIKTNTVISTPNTASTIGIMPSFSNGSTVDPADPVDPAAGFPLAIQPTRLKGRGFFATAPLSSGTIVIESTPMAAIVCENWMTNVCTWCHRFDDRKRWKVKAVEEQEMKRWFGSAGRGKPAYGPNVKMVFCSVECRDKMKRHGYEGEWEMVVRAVDAIEAELIRRKKARELKEVKEKKRLGNDAKKIEDIQISPLTKPADILILESAPPQTVDSADLVNLDDMEAIQAWLDRAWESKIIHKEPENLEMIDLDDNEAVQAWLDRAWEAIIHDQSFVQQHATDVPNEDQRELLKLIAAVMSRKQCEERSPSRNTNGSTAQDVAAVWVESGIQMTRPSWRTLLDMQCNEVAHFRHYFRLFQARTDYPTMIRASPFMTTREYLLILPQPVHSQITLYLLLRAALPTSPSHTTAFLALDHATFRAVYYRELANSFGIWDPPICTSASKGQEQELLGYAIHPRAVYFNHSCAPNVTKDRVGRMMRFVTNRCVEELGEEEADEQSETGEGGGKSEETVDAVNNVGGGSEEQS</sequence>
<feature type="region of interest" description="Disordered" evidence="1">
    <location>
        <begin position="492"/>
        <end position="529"/>
    </location>
</feature>
<dbReference type="AlphaFoldDB" id="A0A433QJQ1"/>
<accession>A0A433QJQ1</accession>
<reference evidence="2 3" key="1">
    <citation type="journal article" date="2018" name="New Phytol.">
        <title>Phylogenomics of Endogonaceae and evolution of mycorrhizas within Mucoromycota.</title>
        <authorList>
            <person name="Chang Y."/>
            <person name="Desiro A."/>
            <person name="Na H."/>
            <person name="Sandor L."/>
            <person name="Lipzen A."/>
            <person name="Clum A."/>
            <person name="Barry K."/>
            <person name="Grigoriev I.V."/>
            <person name="Martin F.M."/>
            <person name="Stajich J.E."/>
            <person name="Smith M.E."/>
            <person name="Bonito G."/>
            <person name="Spatafora J.W."/>
        </authorList>
    </citation>
    <scope>NUCLEOTIDE SEQUENCE [LARGE SCALE GENOMIC DNA]</scope>
    <source>
        <strain evidence="2 3">AD002</strain>
    </source>
</reference>
<evidence type="ECO:0008006" key="4">
    <source>
        <dbReference type="Google" id="ProtNLM"/>
    </source>
</evidence>
<gene>
    <name evidence="2" type="ORF">BC938DRAFT_479982</name>
</gene>
<dbReference type="EMBL" id="RBNJ01004434">
    <property type="protein sequence ID" value="RUS29986.1"/>
    <property type="molecule type" value="Genomic_DNA"/>
</dbReference>
<dbReference type="Gene3D" id="2.170.270.10">
    <property type="entry name" value="SET domain"/>
    <property type="match status" value="1"/>
</dbReference>
<dbReference type="PANTHER" id="PTHR12197">
    <property type="entry name" value="HISTONE-LYSINE N-METHYLTRANSFERASE SMYD"/>
    <property type="match status" value="1"/>
</dbReference>
<dbReference type="InterPro" id="IPR046341">
    <property type="entry name" value="SET_dom_sf"/>
</dbReference>
<keyword evidence="3" id="KW-1185">Reference proteome</keyword>
<dbReference type="GO" id="GO:0005634">
    <property type="term" value="C:nucleus"/>
    <property type="evidence" value="ECO:0007669"/>
    <property type="project" value="TreeGrafter"/>
</dbReference>